<sequence length="57" mass="6375">MQLRSIGLHQPRRSSSGRLSVHVATQTSWPIPALYQPMLGLVLRGTKRVTIGDRTLH</sequence>
<keyword evidence="2" id="KW-0614">Plasmid</keyword>
<name>A0A5B8J1D8_9RHOB</name>
<dbReference type="InterPro" id="IPR009594">
    <property type="entry name" value="Tscrpt_reg_HTH_AraC_N"/>
</dbReference>
<dbReference type="OrthoDB" id="7051241at2"/>
<dbReference type="KEGG" id="lit:FPZ52_17120"/>
<evidence type="ECO:0000259" key="1">
    <source>
        <dbReference type="Pfam" id="PF06719"/>
    </source>
</evidence>
<proteinExistence type="predicted"/>
<reference evidence="2 3" key="1">
    <citation type="submission" date="2019-07" db="EMBL/GenBank/DDBJ databases">
        <title>Litoreibacter alkalisoli sp. nov., isolated from saline-alkaline soil.</title>
        <authorList>
            <person name="Wang S."/>
            <person name="Xu L."/>
            <person name="Xing Y.-T."/>
            <person name="Sun J.-Q."/>
        </authorList>
    </citation>
    <scope>NUCLEOTIDE SEQUENCE [LARGE SCALE GENOMIC DNA]</scope>
    <source>
        <strain evidence="2 3">LN3S51</strain>
        <plasmid evidence="2 3">unnamed4</plasmid>
    </source>
</reference>
<organism evidence="2 3">
    <name type="scientific">Qingshengfaniella alkalisoli</name>
    <dbReference type="NCBI Taxonomy" id="2599296"/>
    <lineage>
        <taxon>Bacteria</taxon>
        <taxon>Pseudomonadati</taxon>
        <taxon>Pseudomonadota</taxon>
        <taxon>Alphaproteobacteria</taxon>
        <taxon>Rhodobacterales</taxon>
        <taxon>Paracoccaceae</taxon>
        <taxon>Qingshengfaniella</taxon>
    </lineage>
</organism>
<dbReference type="EMBL" id="CP042265">
    <property type="protein sequence ID" value="QDY71714.1"/>
    <property type="molecule type" value="Genomic_DNA"/>
</dbReference>
<feature type="domain" description="Transcription regulator HTH AraC N-terminal" evidence="1">
    <location>
        <begin position="18"/>
        <end position="56"/>
    </location>
</feature>
<dbReference type="Pfam" id="PF06719">
    <property type="entry name" value="AraC_N"/>
    <property type="match status" value="1"/>
</dbReference>
<geneLocation type="plasmid" evidence="2 3">
    <name>unnamed4</name>
</geneLocation>
<protein>
    <submittedName>
        <fullName evidence="2">AraC family transcriptional regulator</fullName>
    </submittedName>
</protein>
<dbReference type="AlphaFoldDB" id="A0A5B8J1D8"/>
<gene>
    <name evidence="2" type="ORF">FPZ52_17120</name>
</gene>
<accession>A0A5B8J1D8</accession>
<dbReference type="Proteomes" id="UP000318483">
    <property type="component" value="Plasmid unnamed4"/>
</dbReference>
<evidence type="ECO:0000313" key="3">
    <source>
        <dbReference type="Proteomes" id="UP000318483"/>
    </source>
</evidence>
<evidence type="ECO:0000313" key="2">
    <source>
        <dbReference type="EMBL" id="QDY71714.1"/>
    </source>
</evidence>
<keyword evidence="3" id="KW-1185">Reference proteome</keyword>